<dbReference type="GO" id="GO:0000398">
    <property type="term" value="P:mRNA splicing, via spliceosome"/>
    <property type="evidence" value="ECO:0007669"/>
    <property type="project" value="InterPro"/>
</dbReference>
<accession>A0AAW1UJI3</accession>
<evidence type="ECO:0000259" key="1">
    <source>
        <dbReference type="Pfam" id="PF18036"/>
    </source>
</evidence>
<dbReference type="InterPro" id="IPR029071">
    <property type="entry name" value="Ubiquitin-like_domsf"/>
</dbReference>
<dbReference type="PANTHER" id="PTHR14942:SF0">
    <property type="entry name" value="U11_U12 SMALL NUCLEAR RIBONUCLEOPROTEIN 25 KDA PROTEIN"/>
    <property type="match status" value="1"/>
</dbReference>
<gene>
    <name evidence="2" type="ORF">WA026_011905</name>
</gene>
<evidence type="ECO:0000313" key="3">
    <source>
        <dbReference type="Proteomes" id="UP001431783"/>
    </source>
</evidence>
<dbReference type="GO" id="GO:0005689">
    <property type="term" value="C:U12-type spliceosomal complex"/>
    <property type="evidence" value="ECO:0007669"/>
    <property type="project" value="TreeGrafter"/>
</dbReference>
<reference evidence="2 3" key="1">
    <citation type="submission" date="2023-03" db="EMBL/GenBank/DDBJ databases">
        <title>Genome insight into feeding habits of ladybird beetles.</title>
        <authorList>
            <person name="Li H.-S."/>
            <person name="Huang Y.-H."/>
            <person name="Pang H."/>
        </authorList>
    </citation>
    <scope>NUCLEOTIDE SEQUENCE [LARGE SCALE GENOMIC DNA]</scope>
    <source>
        <strain evidence="2">SYSU_2023b</strain>
        <tissue evidence="2">Whole body</tissue>
    </source>
</reference>
<dbReference type="Proteomes" id="UP001431783">
    <property type="component" value="Unassembled WGS sequence"/>
</dbReference>
<comment type="caution">
    <text evidence="2">The sequence shown here is derived from an EMBL/GenBank/DDBJ whole genome shotgun (WGS) entry which is preliminary data.</text>
</comment>
<dbReference type="Gene3D" id="3.10.20.90">
    <property type="entry name" value="Phosphatidylinositol 3-kinase Catalytic Subunit, Chain A, domain 1"/>
    <property type="match status" value="1"/>
</dbReference>
<dbReference type="PANTHER" id="PTHR14942">
    <property type="entry name" value="U11/U12 SMALL NUCLEAR RIBONUCLEOPROTEIN 25 KDA PROTEIN"/>
    <property type="match status" value="1"/>
</dbReference>
<proteinExistence type="predicted"/>
<dbReference type="InterPro" id="IPR040610">
    <property type="entry name" value="SNRNP25_ubiquitin"/>
</dbReference>
<evidence type="ECO:0000313" key="2">
    <source>
        <dbReference type="EMBL" id="KAK9880668.1"/>
    </source>
</evidence>
<name>A0AAW1UJI3_9CUCU</name>
<organism evidence="2 3">
    <name type="scientific">Henosepilachna vigintioctopunctata</name>
    <dbReference type="NCBI Taxonomy" id="420089"/>
    <lineage>
        <taxon>Eukaryota</taxon>
        <taxon>Metazoa</taxon>
        <taxon>Ecdysozoa</taxon>
        <taxon>Arthropoda</taxon>
        <taxon>Hexapoda</taxon>
        <taxon>Insecta</taxon>
        <taxon>Pterygota</taxon>
        <taxon>Neoptera</taxon>
        <taxon>Endopterygota</taxon>
        <taxon>Coleoptera</taxon>
        <taxon>Polyphaga</taxon>
        <taxon>Cucujiformia</taxon>
        <taxon>Coccinelloidea</taxon>
        <taxon>Coccinellidae</taxon>
        <taxon>Epilachninae</taxon>
        <taxon>Epilachnini</taxon>
        <taxon>Henosepilachna</taxon>
    </lineage>
</organism>
<dbReference type="InterPro" id="IPR039690">
    <property type="entry name" value="SNRNP25"/>
</dbReference>
<dbReference type="CDD" id="cd17058">
    <property type="entry name" value="Ubl_SNRNP25"/>
    <property type="match status" value="1"/>
</dbReference>
<sequence>MRYFFHHHYYWMGDLEEELEKLSHEDLLEITQSSLKRLISADSLLQDLPLDVTTDEVLSQVAVVQGQSITVTILRHSESPLNVVIPQQGATVKDLKQAIQRCFSLKQQRSKIKTKISWKYVWKAYVLQHEGMLLKKNTDLVSKYGVTNRSELRFIKRLNDKGTRQP</sequence>
<keyword evidence="3" id="KW-1185">Reference proteome</keyword>
<dbReference type="AlphaFoldDB" id="A0AAW1UJI3"/>
<dbReference type="SUPFAM" id="SSF54236">
    <property type="entry name" value="Ubiquitin-like"/>
    <property type="match status" value="1"/>
</dbReference>
<dbReference type="Pfam" id="PF18036">
    <property type="entry name" value="Ubiquitin_4"/>
    <property type="match status" value="1"/>
</dbReference>
<dbReference type="EMBL" id="JARQZJ010000065">
    <property type="protein sequence ID" value="KAK9880668.1"/>
    <property type="molecule type" value="Genomic_DNA"/>
</dbReference>
<feature type="domain" description="SNRNP25 ubiquitin-like" evidence="1">
    <location>
        <begin position="69"/>
        <end position="158"/>
    </location>
</feature>
<protein>
    <recommendedName>
        <fullName evidence="1">SNRNP25 ubiquitin-like domain-containing protein</fullName>
    </recommendedName>
</protein>